<dbReference type="SUPFAM" id="SSF144064">
    <property type="entry name" value="Heme iron utilization protein-like"/>
    <property type="match status" value="1"/>
</dbReference>
<protein>
    <submittedName>
        <fullName evidence="1">Heme utilization cystosolic carrier protein HutX</fullName>
    </submittedName>
</protein>
<gene>
    <name evidence="1" type="primary">hutX</name>
    <name evidence="1" type="ORF">RA178_17210</name>
</gene>
<sequence length="193" mass="21528">MKMTLDTELDVVPDLNSEQRQLSEQQAQLRQRFEQQADLMPAQLASELGIAELEVVAALPPEQVVFVPLTQLDTLLQALPKWGKLTTIVMLSGSVFEFKGDFPEGKYAHGYYNLYSKGDGLHGHLKLDAMSGIALISRPFRGSESHSINFFGSEGEVVFKVYLGRDKQRALFPEQVRQFKALATAFASVQSHL</sequence>
<dbReference type="KEGG" id="sog:RA178_17210"/>
<dbReference type="PIRSF" id="PIRSF030840">
    <property type="entry name" value="DUF1008"/>
    <property type="match status" value="1"/>
</dbReference>
<proteinExistence type="predicted"/>
<dbReference type="RefSeq" id="WP_173496942.1">
    <property type="nucleotide sequence ID" value="NZ_CP132914.1"/>
</dbReference>
<dbReference type="AlphaFoldDB" id="A0AA50KBV9"/>
<dbReference type="InterPro" id="IPR010413">
    <property type="entry name" value="HutX-like"/>
</dbReference>
<dbReference type="CDD" id="cd16829">
    <property type="entry name" value="ChuX_HutX-like"/>
    <property type="match status" value="1"/>
</dbReference>
<organism evidence="1">
    <name type="scientific">Shewanella oncorhynchi</name>
    <dbReference type="NCBI Taxonomy" id="2726434"/>
    <lineage>
        <taxon>Bacteria</taxon>
        <taxon>Pseudomonadati</taxon>
        <taxon>Pseudomonadota</taxon>
        <taxon>Gammaproteobacteria</taxon>
        <taxon>Alteromonadales</taxon>
        <taxon>Shewanellaceae</taxon>
        <taxon>Shewanella</taxon>
    </lineage>
</organism>
<dbReference type="InterPro" id="IPR053733">
    <property type="entry name" value="Heme_Transport_Util_sf"/>
</dbReference>
<evidence type="ECO:0000313" key="1">
    <source>
        <dbReference type="EMBL" id="WMB72140.1"/>
    </source>
</evidence>
<reference evidence="1" key="1">
    <citation type="submission" date="2023-08" db="EMBL/GenBank/DDBJ databases">
        <title>Complete genome sequence of Shewanella oncorhynchi Z-P2, a siderophore putrebactin-producing bacterium.</title>
        <authorList>
            <person name="Zhang Y."/>
        </authorList>
    </citation>
    <scope>NUCLEOTIDE SEQUENCE</scope>
    <source>
        <strain evidence="1">Z-P2</strain>
    </source>
</reference>
<dbReference type="Gene3D" id="3.40.1570.10">
    <property type="entry name" value="HemS/ChuS/ChuX like domains"/>
    <property type="match status" value="1"/>
</dbReference>
<accession>A0AA50KBV9</accession>
<name>A0AA50KBV9_9GAMM</name>
<dbReference type="GeneID" id="301340959"/>
<dbReference type="Pfam" id="PF06228">
    <property type="entry name" value="ChuX_HutX"/>
    <property type="match status" value="1"/>
</dbReference>
<dbReference type="EMBL" id="CP132914">
    <property type="protein sequence ID" value="WMB72140.1"/>
    <property type="molecule type" value="Genomic_DNA"/>
</dbReference>
<dbReference type="Proteomes" id="UP001236800">
    <property type="component" value="Chromosome"/>
</dbReference>
<dbReference type="NCBIfam" id="TIGR04108">
    <property type="entry name" value="HutX"/>
    <property type="match status" value="1"/>
</dbReference>